<dbReference type="PROSITE" id="PS00678">
    <property type="entry name" value="WD_REPEATS_1"/>
    <property type="match status" value="1"/>
</dbReference>
<proteinExistence type="predicted"/>
<dbReference type="InterPro" id="IPR036322">
    <property type="entry name" value="WD40_repeat_dom_sf"/>
</dbReference>
<dbReference type="PANTHER" id="PTHR19879:SF9">
    <property type="entry name" value="TRANSCRIPTION INITIATION FACTOR TFIID SUBUNIT 5"/>
    <property type="match status" value="1"/>
</dbReference>
<feature type="repeat" description="WD" evidence="3">
    <location>
        <begin position="432"/>
        <end position="468"/>
    </location>
</feature>
<evidence type="ECO:0000313" key="4">
    <source>
        <dbReference type="EMBL" id="GGS37654.1"/>
    </source>
</evidence>
<reference evidence="4" key="2">
    <citation type="submission" date="2020-09" db="EMBL/GenBank/DDBJ databases">
        <authorList>
            <person name="Sun Q."/>
            <person name="Ohkuma M."/>
        </authorList>
    </citation>
    <scope>NUCLEOTIDE SEQUENCE</scope>
    <source>
        <strain evidence="4">JCM 3276</strain>
    </source>
</reference>
<name>A0A918LEI2_9PSEU</name>
<evidence type="ECO:0008006" key="6">
    <source>
        <dbReference type="Google" id="ProtNLM"/>
    </source>
</evidence>
<keyword evidence="1 3" id="KW-0853">WD repeat</keyword>
<organism evidence="4 5">
    <name type="scientific">Actinokineospora fastidiosa</name>
    <dbReference type="NCBI Taxonomy" id="1816"/>
    <lineage>
        <taxon>Bacteria</taxon>
        <taxon>Bacillati</taxon>
        <taxon>Actinomycetota</taxon>
        <taxon>Actinomycetes</taxon>
        <taxon>Pseudonocardiales</taxon>
        <taxon>Pseudonocardiaceae</taxon>
        <taxon>Actinokineospora</taxon>
    </lineage>
</organism>
<comment type="caution">
    <text evidence="4">The sequence shown here is derived from an EMBL/GenBank/DDBJ whole genome shotgun (WGS) entry which is preliminary data.</text>
</comment>
<dbReference type="Gene3D" id="2.130.10.10">
    <property type="entry name" value="YVTN repeat-like/Quinoprotein amine dehydrogenase"/>
    <property type="match status" value="3"/>
</dbReference>
<dbReference type="SUPFAM" id="SSF50978">
    <property type="entry name" value="WD40 repeat-like"/>
    <property type="match status" value="1"/>
</dbReference>
<evidence type="ECO:0000313" key="5">
    <source>
        <dbReference type="Proteomes" id="UP000660680"/>
    </source>
</evidence>
<dbReference type="Proteomes" id="UP000660680">
    <property type="component" value="Unassembled WGS sequence"/>
</dbReference>
<evidence type="ECO:0000256" key="1">
    <source>
        <dbReference type="ARBA" id="ARBA00022574"/>
    </source>
</evidence>
<dbReference type="InterPro" id="IPR001680">
    <property type="entry name" value="WD40_rpt"/>
</dbReference>
<gene>
    <name evidence="4" type="ORF">GCM10010171_35690</name>
</gene>
<dbReference type="CDD" id="cd00200">
    <property type="entry name" value="WD40"/>
    <property type="match status" value="1"/>
</dbReference>
<evidence type="ECO:0000256" key="2">
    <source>
        <dbReference type="ARBA" id="ARBA00022737"/>
    </source>
</evidence>
<dbReference type="PANTHER" id="PTHR19879">
    <property type="entry name" value="TRANSCRIPTION INITIATION FACTOR TFIID"/>
    <property type="match status" value="1"/>
</dbReference>
<sequence length="468" mass="47348">MDMETVVALLAERPASGPAVRIRAVVAARLGAHPVIERLQAEADNAAVTPSTRDEAARVLRAVAEQDQHFAREVLAPVPPAGRVVHNVGGNHIGDIVAGGPVTITQRISNYASAHPARFAAMAVAAVLVLGSATVGGIDLIGRATADEPAASDTAPTRSSVPRTISPTMAKTFTVQGGLDALAFSPDGKQLAVGVYRASGSDVPGVVVHSVESGAVTATLMTEGGGSWISYGADGSSLAVSGNGGAGVWAATGNLTTRLLDGATTGGTVASAFVPGGSTVATLRVGDGSCALEFWDATTGSRASTLDTGAEDCADLAVDPGGSLMATFGGGYEVDIWDLRSQRAVGGFTTDGVTALAFSPTAQFVATAGEEAVALWAQSSWQKVADLRGHRALITSLAFSPDGNLLATGSKDGTVRVWDLVTRESIATLPGHDEDDDGVMAVAFSPVEPLLATADGDGVVRIWSVPTG</sequence>
<keyword evidence="2" id="KW-0677">Repeat</keyword>
<dbReference type="PROSITE" id="PS50294">
    <property type="entry name" value="WD_REPEATS_REGION"/>
    <property type="match status" value="2"/>
</dbReference>
<keyword evidence="5" id="KW-1185">Reference proteome</keyword>
<evidence type="ECO:0000256" key="3">
    <source>
        <dbReference type="PROSITE-ProRule" id="PRU00221"/>
    </source>
</evidence>
<dbReference type="Pfam" id="PF00400">
    <property type="entry name" value="WD40"/>
    <property type="match status" value="3"/>
</dbReference>
<reference evidence="4" key="1">
    <citation type="journal article" date="2014" name="Int. J. Syst. Evol. Microbiol.">
        <title>Complete genome sequence of Corynebacterium casei LMG S-19264T (=DSM 44701T), isolated from a smear-ripened cheese.</title>
        <authorList>
            <consortium name="US DOE Joint Genome Institute (JGI-PGF)"/>
            <person name="Walter F."/>
            <person name="Albersmeier A."/>
            <person name="Kalinowski J."/>
            <person name="Ruckert C."/>
        </authorList>
    </citation>
    <scope>NUCLEOTIDE SEQUENCE</scope>
    <source>
        <strain evidence="4">JCM 3276</strain>
    </source>
</reference>
<feature type="repeat" description="WD" evidence="3">
    <location>
        <begin position="387"/>
        <end position="428"/>
    </location>
</feature>
<accession>A0A918LEI2</accession>
<dbReference type="SMART" id="SM00320">
    <property type="entry name" value="WD40"/>
    <property type="match status" value="5"/>
</dbReference>
<dbReference type="EMBL" id="BMRB01000002">
    <property type="protein sequence ID" value="GGS37654.1"/>
    <property type="molecule type" value="Genomic_DNA"/>
</dbReference>
<protein>
    <recommendedName>
        <fullName evidence="6">WD40 repeat domain-containing protein</fullName>
    </recommendedName>
</protein>
<dbReference type="AlphaFoldDB" id="A0A918LEI2"/>
<dbReference type="InterPro" id="IPR015943">
    <property type="entry name" value="WD40/YVTN_repeat-like_dom_sf"/>
</dbReference>
<dbReference type="InterPro" id="IPR019775">
    <property type="entry name" value="WD40_repeat_CS"/>
</dbReference>
<dbReference type="PROSITE" id="PS50082">
    <property type="entry name" value="WD_REPEATS_2"/>
    <property type="match status" value="2"/>
</dbReference>